<keyword evidence="2 5" id="KW-0547">Nucleotide-binding</keyword>
<feature type="binding site" evidence="5">
    <location>
        <position position="31"/>
    </location>
    <ligand>
        <name>ATP</name>
        <dbReference type="ChEBI" id="CHEBI:30616"/>
    </ligand>
</feature>
<reference evidence="6" key="1">
    <citation type="submission" date="2020-09" db="EMBL/GenBank/DDBJ databases">
        <title>A novel bacterium of genus Hazenella, isolated from South China Sea.</title>
        <authorList>
            <person name="Huang H."/>
            <person name="Mo K."/>
            <person name="Hu Y."/>
        </authorList>
    </citation>
    <scope>NUCLEOTIDE SEQUENCE</scope>
    <source>
        <strain evidence="6">IB182357</strain>
    </source>
</reference>
<feature type="binding site" evidence="5">
    <location>
        <position position="35"/>
    </location>
    <ligand>
        <name>ATP</name>
        <dbReference type="ChEBI" id="CHEBI:30616"/>
    </ligand>
</feature>
<dbReference type="PANTHER" id="PTHR11528">
    <property type="entry name" value="HEAT SHOCK PROTEIN 90 FAMILY MEMBER"/>
    <property type="match status" value="1"/>
</dbReference>
<dbReference type="SUPFAM" id="SSF54211">
    <property type="entry name" value="Ribosomal protein S5 domain 2-like"/>
    <property type="match status" value="1"/>
</dbReference>
<evidence type="ECO:0000313" key="6">
    <source>
        <dbReference type="EMBL" id="MBD1373626.1"/>
    </source>
</evidence>
<evidence type="ECO:0000256" key="4">
    <source>
        <dbReference type="ARBA" id="ARBA00023186"/>
    </source>
</evidence>
<proteinExistence type="inferred from homology"/>
<evidence type="ECO:0000256" key="3">
    <source>
        <dbReference type="ARBA" id="ARBA00022840"/>
    </source>
</evidence>
<dbReference type="Proteomes" id="UP000661691">
    <property type="component" value="Unassembled WGS sequence"/>
</dbReference>
<keyword evidence="4" id="KW-0143">Chaperone</keyword>
<dbReference type="SUPFAM" id="SSF110942">
    <property type="entry name" value="HSP90 C-terminal domain"/>
    <property type="match status" value="1"/>
</dbReference>
<dbReference type="Gene3D" id="3.30.565.10">
    <property type="entry name" value="Histidine kinase-like ATPase, C-terminal domain"/>
    <property type="match status" value="1"/>
</dbReference>
<evidence type="ECO:0000256" key="1">
    <source>
        <dbReference type="ARBA" id="ARBA00008239"/>
    </source>
</evidence>
<dbReference type="InterPro" id="IPR037196">
    <property type="entry name" value="HSP90_C"/>
</dbReference>
<dbReference type="InterPro" id="IPR001404">
    <property type="entry name" value="Hsp90_fam"/>
</dbReference>
<dbReference type="GO" id="GO:0140662">
    <property type="term" value="F:ATP-dependent protein folding chaperone"/>
    <property type="evidence" value="ECO:0007669"/>
    <property type="project" value="InterPro"/>
</dbReference>
<gene>
    <name evidence="6" type="ORF">IC620_14865</name>
</gene>
<keyword evidence="3 5" id="KW-0067">ATP-binding</keyword>
<dbReference type="Gene3D" id="3.30.230.80">
    <property type="match status" value="1"/>
</dbReference>
<dbReference type="PRINTS" id="PR00775">
    <property type="entry name" value="HEATSHOCK90"/>
</dbReference>
<feature type="binding site" evidence="5">
    <location>
        <position position="73"/>
    </location>
    <ligand>
        <name>ATP</name>
        <dbReference type="ChEBI" id="CHEBI:30616"/>
    </ligand>
</feature>
<evidence type="ECO:0000256" key="2">
    <source>
        <dbReference type="ARBA" id="ARBA00022741"/>
    </source>
</evidence>
<name>A0A926NB39_9BACL</name>
<dbReference type="InterPro" id="IPR036890">
    <property type="entry name" value="HATPase_C_sf"/>
</dbReference>
<dbReference type="NCBIfam" id="NF010683">
    <property type="entry name" value="PRK14083.1"/>
    <property type="match status" value="1"/>
</dbReference>
<dbReference type="GO" id="GO:0005524">
    <property type="term" value="F:ATP binding"/>
    <property type="evidence" value="ECO:0007669"/>
    <property type="project" value="UniProtKB-KW"/>
</dbReference>
<evidence type="ECO:0000313" key="7">
    <source>
        <dbReference type="Proteomes" id="UP000661691"/>
    </source>
</evidence>
<protein>
    <submittedName>
        <fullName evidence="6">HSP90 family protein</fullName>
    </submittedName>
</protein>
<dbReference type="SUPFAM" id="SSF55874">
    <property type="entry name" value="ATPase domain of HSP90 chaperone/DNA topoisomerase II/histidine kinase"/>
    <property type="match status" value="1"/>
</dbReference>
<dbReference type="InterPro" id="IPR020568">
    <property type="entry name" value="Ribosomal_Su5_D2-typ_SF"/>
</dbReference>
<dbReference type="PIRSF" id="PIRSF002583">
    <property type="entry name" value="Hsp90"/>
    <property type="match status" value="1"/>
</dbReference>
<dbReference type="Pfam" id="PF13589">
    <property type="entry name" value="HATPase_c_3"/>
    <property type="match status" value="1"/>
</dbReference>
<feature type="binding site" evidence="5">
    <location>
        <position position="158"/>
    </location>
    <ligand>
        <name>ATP</name>
        <dbReference type="ChEBI" id="CHEBI:30616"/>
    </ligand>
</feature>
<dbReference type="GO" id="GO:0016887">
    <property type="term" value="F:ATP hydrolysis activity"/>
    <property type="evidence" value="ECO:0007669"/>
    <property type="project" value="InterPro"/>
</dbReference>
<comment type="similarity">
    <text evidence="1">Belongs to the heat shock protein 90 family.</text>
</comment>
<comment type="caution">
    <text evidence="6">The sequence shown here is derived from an EMBL/GenBank/DDBJ whole genome shotgun (WGS) entry which is preliminary data.</text>
</comment>
<sequence>MENYHFKVNLKGMIDLLSNHLYSTPHVFVRELIQNSVDAITAREKHLNDPKYKGQIDIEIHPGEDHPTLFIQDNGIGLTEDEVHQFLAQIGQTSKRNADGGEDFIGRFGVGLLSCFIVSDEIVFVTRSIQSDYGIEWRGKPDGTYTLNKLKDRVEPGTRVYLKSKTGFDTYFEQKSVAKWVRHYGEYLPYPLYFHDQNRIQLNSRQAPWEMNTTEALAYGKSVLQQDYLDAIALESALGDVKGIAYLLPYPVQVNARQKHRVYAKNMLLSDHMDKLLPEWAFFATSILNVNGLSLTVSRESFHDDARLELVRTDLGNCIKNYLIQLVEANPKRLQEIIQIHYKSIKALATTDDALFQLFINWLPFETTLGRITMSEVRKNHTKVYYTTSVDEFRQINKIARAQGICVINGGYVHDSDLIEKMQWIDPTLITEKISPTMITQKFNDLVPSERQTTYTFIKLANEILQPYFCKAVIKKFEPHHLPVLYTTSEEALYLRTTTQTAEEVSPLFSSIMQKITENQVHTETAQLCFNYHNPIVQKLINTTDNQLQKSTIEMLYVQALLLGHYPLKQEEMNLLNEGLTQLVDRGLNQEENK</sequence>
<dbReference type="EMBL" id="JACXAH010000030">
    <property type="protein sequence ID" value="MBD1373626.1"/>
    <property type="molecule type" value="Genomic_DNA"/>
</dbReference>
<dbReference type="Pfam" id="PF00183">
    <property type="entry name" value="HSP90"/>
    <property type="match status" value="1"/>
</dbReference>
<evidence type="ECO:0000256" key="5">
    <source>
        <dbReference type="PIRSR" id="PIRSR002583-1"/>
    </source>
</evidence>
<dbReference type="InterPro" id="IPR020575">
    <property type="entry name" value="Hsp90_N"/>
</dbReference>
<organism evidence="6 7">
    <name type="scientific">Polycladospora coralii</name>
    <dbReference type="NCBI Taxonomy" id="2771432"/>
    <lineage>
        <taxon>Bacteria</taxon>
        <taxon>Bacillati</taxon>
        <taxon>Bacillota</taxon>
        <taxon>Bacilli</taxon>
        <taxon>Bacillales</taxon>
        <taxon>Thermoactinomycetaceae</taxon>
        <taxon>Polycladospora</taxon>
    </lineage>
</organism>
<dbReference type="AlphaFoldDB" id="A0A926NB39"/>
<accession>A0A926NB39</accession>
<dbReference type="GO" id="GO:0051082">
    <property type="term" value="F:unfolded protein binding"/>
    <property type="evidence" value="ECO:0007669"/>
    <property type="project" value="InterPro"/>
</dbReference>
<keyword evidence="7" id="KW-1185">Reference proteome</keyword>
<dbReference type="RefSeq" id="WP_191138847.1">
    <property type="nucleotide sequence ID" value="NZ_JACXAG020000001.1"/>
</dbReference>